<dbReference type="EMBL" id="MFPS01000006">
    <property type="protein sequence ID" value="OGH59800.1"/>
    <property type="molecule type" value="Genomic_DNA"/>
</dbReference>
<organism evidence="5 6">
    <name type="scientific">Candidatus Magasanikbacteria bacterium RIFCSPHIGHO2_01_FULL_33_34</name>
    <dbReference type="NCBI Taxonomy" id="1798671"/>
    <lineage>
        <taxon>Bacteria</taxon>
        <taxon>Candidatus Magasanikiibacteriota</taxon>
    </lineage>
</organism>
<protein>
    <recommendedName>
        <fullName evidence="4">Nudix hydrolase domain-containing protein</fullName>
    </recommendedName>
</protein>
<evidence type="ECO:0000259" key="4">
    <source>
        <dbReference type="PROSITE" id="PS51462"/>
    </source>
</evidence>
<evidence type="ECO:0000256" key="3">
    <source>
        <dbReference type="RuleBase" id="RU003476"/>
    </source>
</evidence>
<dbReference type="InterPro" id="IPR020476">
    <property type="entry name" value="Nudix_hydrolase"/>
</dbReference>
<feature type="domain" description="Nudix hydrolase" evidence="4">
    <location>
        <begin position="1"/>
        <end position="136"/>
    </location>
</feature>
<evidence type="ECO:0000313" key="5">
    <source>
        <dbReference type="EMBL" id="OGH59800.1"/>
    </source>
</evidence>
<comment type="cofactor">
    <cofactor evidence="1">
        <name>Mg(2+)</name>
        <dbReference type="ChEBI" id="CHEBI:18420"/>
    </cofactor>
</comment>
<dbReference type="InterPro" id="IPR015797">
    <property type="entry name" value="NUDIX_hydrolase-like_dom_sf"/>
</dbReference>
<reference evidence="5 6" key="1">
    <citation type="journal article" date="2016" name="Nat. Commun.">
        <title>Thousands of microbial genomes shed light on interconnected biogeochemical processes in an aquifer system.</title>
        <authorList>
            <person name="Anantharaman K."/>
            <person name="Brown C.T."/>
            <person name="Hug L.A."/>
            <person name="Sharon I."/>
            <person name="Castelle C.J."/>
            <person name="Probst A.J."/>
            <person name="Thomas B.C."/>
            <person name="Singh A."/>
            <person name="Wilkins M.J."/>
            <person name="Karaoz U."/>
            <person name="Brodie E.L."/>
            <person name="Williams K.H."/>
            <person name="Hubbard S.S."/>
            <person name="Banfield J.F."/>
        </authorList>
    </citation>
    <scope>NUCLEOTIDE SEQUENCE [LARGE SCALE GENOMIC DNA]</scope>
</reference>
<keyword evidence="2 3" id="KW-0378">Hydrolase</keyword>
<sequence>MRKIVRAITVKDNKLLVLKRIKSQEIYWVFPGGGVEEGESDIEALEREMKEETGYEVKVGKFFANYHFLASYMDADENFYLAEIIGGSESNPHGPEYDEHNEYEGTHEVDWIDLDRLRGDDLRPEEIKNKYIELIKK</sequence>
<comment type="similarity">
    <text evidence="3">Belongs to the Nudix hydrolase family.</text>
</comment>
<comment type="caution">
    <text evidence="5">The sequence shown here is derived from an EMBL/GenBank/DDBJ whole genome shotgun (WGS) entry which is preliminary data.</text>
</comment>
<gene>
    <name evidence="5" type="ORF">A2725_02165</name>
</gene>
<evidence type="ECO:0000256" key="2">
    <source>
        <dbReference type="ARBA" id="ARBA00022801"/>
    </source>
</evidence>
<dbReference type="GO" id="GO:0016787">
    <property type="term" value="F:hydrolase activity"/>
    <property type="evidence" value="ECO:0007669"/>
    <property type="project" value="UniProtKB-KW"/>
</dbReference>
<accession>A0A1F6LK70</accession>
<name>A0A1F6LK70_9BACT</name>
<dbReference type="PRINTS" id="PR00502">
    <property type="entry name" value="NUDIXFAMILY"/>
</dbReference>
<dbReference type="PROSITE" id="PS51462">
    <property type="entry name" value="NUDIX"/>
    <property type="match status" value="1"/>
</dbReference>
<dbReference type="Proteomes" id="UP000177067">
    <property type="component" value="Unassembled WGS sequence"/>
</dbReference>
<dbReference type="AlphaFoldDB" id="A0A1F6LK70"/>
<dbReference type="InterPro" id="IPR000086">
    <property type="entry name" value="NUDIX_hydrolase_dom"/>
</dbReference>
<dbReference type="PANTHER" id="PTHR43046:SF14">
    <property type="entry name" value="MUTT_NUDIX FAMILY PROTEIN"/>
    <property type="match status" value="1"/>
</dbReference>
<proteinExistence type="inferred from homology"/>
<dbReference type="Pfam" id="PF00293">
    <property type="entry name" value="NUDIX"/>
    <property type="match status" value="1"/>
</dbReference>
<dbReference type="PROSITE" id="PS00893">
    <property type="entry name" value="NUDIX_BOX"/>
    <property type="match status" value="1"/>
</dbReference>
<evidence type="ECO:0000313" key="6">
    <source>
        <dbReference type="Proteomes" id="UP000177067"/>
    </source>
</evidence>
<dbReference type="SUPFAM" id="SSF55811">
    <property type="entry name" value="Nudix"/>
    <property type="match status" value="1"/>
</dbReference>
<dbReference type="InterPro" id="IPR020084">
    <property type="entry name" value="NUDIX_hydrolase_CS"/>
</dbReference>
<dbReference type="PANTHER" id="PTHR43046">
    <property type="entry name" value="GDP-MANNOSE MANNOSYL HYDROLASE"/>
    <property type="match status" value="1"/>
</dbReference>
<evidence type="ECO:0000256" key="1">
    <source>
        <dbReference type="ARBA" id="ARBA00001946"/>
    </source>
</evidence>
<dbReference type="Gene3D" id="3.90.79.10">
    <property type="entry name" value="Nucleoside Triphosphate Pyrophosphohydrolase"/>
    <property type="match status" value="1"/>
</dbReference>